<dbReference type="Proteomes" id="UP000077266">
    <property type="component" value="Unassembled WGS sequence"/>
</dbReference>
<protein>
    <submittedName>
        <fullName evidence="1">Uncharacterized protein</fullName>
    </submittedName>
</protein>
<accession>A0A165B588</accession>
<evidence type="ECO:0000313" key="1">
    <source>
        <dbReference type="EMBL" id="KZV79846.1"/>
    </source>
</evidence>
<dbReference type="InParanoid" id="A0A165B588"/>
<name>A0A165B588_EXIGL</name>
<dbReference type="AlphaFoldDB" id="A0A165B588"/>
<sequence>MGDVPLVFVARDKLEPPNASRNIYKKFEALTLNRWRCARWPLPAGCERTGAQTCRSPREVSRPYLTPLVLRAIVSSRAEKFEVGCVCGWCWADVFVSDRALDGMERMYHAKFDAPTSSRWRCARRRVSAVGGPTGAQTCQPLRKVSKAYLASLVLRAIASSRAEGKSEDATRSLKWDAYAVGVGHGDLCLTEPWQDILRDVGRAPDLSMVLCDLRTPTTDSGERLGPRPLLPS</sequence>
<evidence type="ECO:0000313" key="2">
    <source>
        <dbReference type="Proteomes" id="UP000077266"/>
    </source>
</evidence>
<keyword evidence="2" id="KW-1185">Reference proteome</keyword>
<reference evidence="1 2" key="1">
    <citation type="journal article" date="2016" name="Mol. Biol. Evol.">
        <title>Comparative Genomics of Early-Diverging Mushroom-Forming Fungi Provides Insights into the Origins of Lignocellulose Decay Capabilities.</title>
        <authorList>
            <person name="Nagy L.G."/>
            <person name="Riley R."/>
            <person name="Tritt A."/>
            <person name="Adam C."/>
            <person name="Daum C."/>
            <person name="Floudas D."/>
            <person name="Sun H."/>
            <person name="Yadav J.S."/>
            <person name="Pangilinan J."/>
            <person name="Larsson K.H."/>
            <person name="Matsuura K."/>
            <person name="Barry K."/>
            <person name="Labutti K."/>
            <person name="Kuo R."/>
            <person name="Ohm R.A."/>
            <person name="Bhattacharya S.S."/>
            <person name="Shirouzu T."/>
            <person name="Yoshinaga Y."/>
            <person name="Martin F.M."/>
            <person name="Grigoriev I.V."/>
            <person name="Hibbett D.S."/>
        </authorList>
    </citation>
    <scope>NUCLEOTIDE SEQUENCE [LARGE SCALE GENOMIC DNA]</scope>
    <source>
        <strain evidence="1 2">HHB12029</strain>
    </source>
</reference>
<organism evidence="1 2">
    <name type="scientific">Exidia glandulosa HHB12029</name>
    <dbReference type="NCBI Taxonomy" id="1314781"/>
    <lineage>
        <taxon>Eukaryota</taxon>
        <taxon>Fungi</taxon>
        <taxon>Dikarya</taxon>
        <taxon>Basidiomycota</taxon>
        <taxon>Agaricomycotina</taxon>
        <taxon>Agaricomycetes</taxon>
        <taxon>Auriculariales</taxon>
        <taxon>Exidiaceae</taxon>
        <taxon>Exidia</taxon>
    </lineage>
</organism>
<gene>
    <name evidence="1" type="ORF">EXIGLDRAFT_781752</name>
</gene>
<dbReference type="EMBL" id="KV426553">
    <property type="protein sequence ID" value="KZV79846.1"/>
    <property type="molecule type" value="Genomic_DNA"/>
</dbReference>
<proteinExistence type="predicted"/>